<comment type="caution">
    <text evidence="1">The sequence shown here is derived from an EMBL/GenBank/DDBJ whole genome shotgun (WGS) entry which is preliminary data.</text>
</comment>
<dbReference type="AlphaFoldDB" id="A0AAV7HSV1"/>
<reference evidence="1 2" key="1">
    <citation type="journal article" date="2021" name="J. Hered.">
        <title>A chromosome-level genome assembly of the parasitoid wasp, Cotesia glomerata (Hymenoptera: Braconidae).</title>
        <authorList>
            <person name="Pinto B.J."/>
            <person name="Weis J.J."/>
            <person name="Gamble T."/>
            <person name="Ode P.J."/>
            <person name="Paul R."/>
            <person name="Zaspel J.M."/>
        </authorList>
    </citation>
    <scope>NUCLEOTIDE SEQUENCE [LARGE SCALE GENOMIC DNA]</scope>
    <source>
        <strain evidence="1">CgM1</strain>
    </source>
</reference>
<protein>
    <submittedName>
        <fullName evidence="1">Uncharacterized protein</fullName>
    </submittedName>
</protein>
<organism evidence="1 2">
    <name type="scientific">Cotesia glomerata</name>
    <name type="common">Lepidopteran parasitic wasp</name>
    <name type="synonym">Apanteles glomeratus</name>
    <dbReference type="NCBI Taxonomy" id="32391"/>
    <lineage>
        <taxon>Eukaryota</taxon>
        <taxon>Metazoa</taxon>
        <taxon>Ecdysozoa</taxon>
        <taxon>Arthropoda</taxon>
        <taxon>Hexapoda</taxon>
        <taxon>Insecta</taxon>
        <taxon>Pterygota</taxon>
        <taxon>Neoptera</taxon>
        <taxon>Endopterygota</taxon>
        <taxon>Hymenoptera</taxon>
        <taxon>Apocrita</taxon>
        <taxon>Ichneumonoidea</taxon>
        <taxon>Braconidae</taxon>
        <taxon>Microgastrinae</taxon>
        <taxon>Cotesia</taxon>
    </lineage>
</organism>
<proteinExistence type="predicted"/>
<dbReference type="Proteomes" id="UP000826195">
    <property type="component" value="Unassembled WGS sequence"/>
</dbReference>
<sequence>MHCKPKHNRSKLHSIHSFIQMSFVVQLAGKIGPFSADYSLTIKLIGSQGIVIELRMIKSFINKVAAIQWVKDASLRNKYYSTASSGSTDPIRVECN</sequence>
<gene>
    <name evidence="1" type="ORF">KQX54_008279</name>
</gene>
<accession>A0AAV7HSV1</accession>
<keyword evidence="2" id="KW-1185">Reference proteome</keyword>
<evidence type="ECO:0000313" key="2">
    <source>
        <dbReference type="Proteomes" id="UP000826195"/>
    </source>
</evidence>
<evidence type="ECO:0000313" key="1">
    <source>
        <dbReference type="EMBL" id="KAH0534776.1"/>
    </source>
</evidence>
<name>A0AAV7HSV1_COTGL</name>
<dbReference type="EMBL" id="JAHXZJ010002982">
    <property type="protein sequence ID" value="KAH0534776.1"/>
    <property type="molecule type" value="Genomic_DNA"/>
</dbReference>